<dbReference type="PIRSF" id="PIRSF000103">
    <property type="entry name" value="HIBADH"/>
    <property type="match status" value="1"/>
</dbReference>
<keyword evidence="2" id="KW-0560">Oxidoreductase</keyword>
<evidence type="ECO:0000256" key="4">
    <source>
        <dbReference type="SAM" id="MobiDB-lite"/>
    </source>
</evidence>
<reference evidence="8" key="1">
    <citation type="journal article" date="2019" name="Int. J. Syst. Evol. Microbiol.">
        <title>The Global Catalogue of Microorganisms (GCM) 10K type strain sequencing project: providing services to taxonomists for standard genome sequencing and annotation.</title>
        <authorList>
            <consortium name="The Broad Institute Genomics Platform"/>
            <consortium name="The Broad Institute Genome Sequencing Center for Infectious Disease"/>
            <person name="Wu L."/>
            <person name="Ma J."/>
        </authorList>
    </citation>
    <scope>NUCLEOTIDE SEQUENCE [LARGE SCALE GENOMIC DNA]</scope>
    <source>
        <strain evidence="8">JCM 13584</strain>
    </source>
</reference>
<evidence type="ECO:0000256" key="1">
    <source>
        <dbReference type="ARBA" id="ARBA00009080"/>
    </source>
</evidence>
<evidence type="ECO:0000313" key="7">
    <source>
        <dbReference type="EMBL" id="GAA1947600.1"/>
    </source>
</evidence>
<feature type="domain" description="6-phosphogluconate dehydrogenase NADP-binding" evidence="5">
    <location>
        <begin position="27"/>
        <end position="191"/>
    </location>
</feature>
<dbReference type="SUPFAM" id="SSF48179">
    <property type="entry name" value="6-phosphogluconate dehydrogenase C-terminal domain-like"/>
    <property type="match status" value="1"/>
</dbReference>
<dbReference type="Gene3D" id="3.40.50.720">
    <property type="entry name" value="NAD(P)-binding Rossmann-like Domain"/>
    <property type="match status" value="1"/>
</dbReference>
<comment type="caution">
    <text evidence="7">The sequence shown here is derived from an EMBL/GenBank/DDBJ whole genome shotgun (WGS) entry which is preliminary data.</text>
</comment>
<evidence type="ECO:0000256" key="2">
    <source>
        <dbReference type="ARBA" id="ARBA00023002"/>
    </source>
</evidence>
<name>A0ABP5BKQ4_9MICO</name>
<evidence type="ECO:0000256" key="3">
    <source>
        <dbReference type="ARBA" id="ARBA00023027"/>
    </source>
</evidence>
<keyword evidence="8" id="KW-1185">Reference proteome</keyword>
<dbReference type="Gene3D" id="1.10.1040.10">
    <property type="entry name" value="N-(1-d-carboxylethyl)-l-norvaline Dehydrogenase, domain 2"/>
    <property type="match status" value="1"/>
</dbReference>
<keyword evidence="3" id="KW-0520">NAD</keyword>
<dbReference type="InterPro" id="IPR002204">
    <property type="entry name" value="3-OH-isobutyrate_DH-rel_CS"/>
</dbReference>
<feature type="compositionally biased region" description="Low complexity" evidence="4">
    <location>
        <begin position="7"/>
        <end position="18"/>
    </location>
</feature>
<sequence>MSNAEHPVPAAVTPGGAPDEAPDDALIGVIGLGSMGAPMARRLLAAGRRVVITARRPRPDLTDLGAEWAETPRELGRRVDAVLAMLPDLPQLDEVLDGSDGLLAGLLERGRDGDGARDALLLVGSTSSAPQVRDLAERLAAASDGRIHVVDCPVSGGEDGAKAGTLSIMLGGDEADATRAATLLSPCGTPVHLGPLGAGEVAKACNQLIVSATILALGEAAVLAERSGLDLEALFGLLAGGYAGSNLLASRKDKLVTGDDSPSGVAEYMVKDLRFAAEAAAATGTDPVLLPTLRAAFDELVERGLGGRDISVARRFIAERSL</sequence>
<organism evidence="7 8">
    <name type="scientific">Agromyces allii</name>
    <dbReference type="NCBI Taxonomy" id="393607"/>
    <lineage>
        <taxon>Bacteria</taxon>
        <taxon>Bacillati</taxon>
        <taxon>Actinomycetota</taxon>
        <taxon>Actinomycetes</taxon>
        <taxon>Micrococcales</taxon>
        <taxon>Microbacteriaceae</taxon>
        <taxon>Agromyces</taxon>
    </lineage>
</organism>
<dbReference type="InterPro" id="IPR015815">
    <property type="entry name" value="HIBADH-related"/>
</dbReference>
<protein>
    <submittedName>
        <fullName evidence="7">2-hydroxy-3-oxopropionate reductase</fullName>
    </submittedName>
</protein>
<evidence type="ECO:0000259" key="5">
    <source>
        <dbReference type="Pfam" id="PF03446"/>
    </source>
</evidence>
<comment type="similarity">
    <text evidence="1">Belongs to the HIBADH-related family.</text>
</comment>
<dbReference type="Pfam" id="PF14833">
    <property type="entry name" value="NAD_binding_11"/>
    <property type="match status" value="1"/>
</dbReference>
<gene>
    <name evidence="7" type="ORF">GCM10009717_12430</name>
</gene>
<accession>A0ABP5BKQ4</accession>
<dbReference type="EMBL" id="BAAAMK010000002">
    <property type="protein sequence ID" value="GAA1947600.1"/>
    <property type="molecule type" value="Genomic_DNA"/>
</dbReference>
<dbReference type="InterPro" id="IPR029154">
    <property type="entry name" value="HIBADH-like_NADP-bd"/>
</dbReference>
<evidence type="ECO:0000313" key="8">
    <source>
        <dbReference type="Proteomes" id="UP001499954"/>
    </source>
</evidence>
<feature type="domain" description="3-hydroxyisobutyrate dehydrogenase-like NAD-binding" evidence="6">
    <location>
        <begin position="197"/>
        <end position="313"/>
    </location>
</feature>
<dbReference type="InterPro" id="IPR008927">
    <property type="entry name" value="6-PGluconate_DH-like_C_sf"/>
</dbReference>
<dbReference type="PROSITE" id="PS00895">
    <property type="entry name" value="3_HYDROXYISOBUT_DH"/>
    <property type="match status" value="1"/>
</dbReference>
<dbReference type="Pfam" id="PF03446">
    <property type="entry name" value="NAD_binding_2"/>
    <property type="match status" value="1"/>
</dbReference>
<feature type="region of interest" description="Disordered" evidence="4">
    <location>
        <begin position="1"/>
        <end position="20"/>
    </location>
</feature>
<dbReference type="InterPro" id="IPR013328">
    <property type="entry name" value="6PGD_dom2"/>
</dbReference>
<dbReference type="InterPro" id="IPR036291">
    <property type="entry name" value="NAD(P)-bd_dom_sf"/>
</dbReference>
<proteinExistence type="inferred from homology"/>
<dbReference type="SUPFAM" id="SSF51735">
    <property type="entry name" value="NAD(P)-binding Rossmann-fold domains"/>
    <property type="match status" value="1"/>
</dbReference>
<dbReference type="RefSeq" id="WP_157413398.1">
    <property type="nucleotide sequence ID" value="NZ_BAAAMK010000002.1"/>
</dbReference>
<dbReference type="InterPro" id="IPR006115">
    <property type="entry name" value="6PGDH_NADP-bd"/>
</dbReference>
<dbReference type="PANTHER" id="PTHR43060:SF15">
    <property type="entry name" value="3-HYDROXYISOBUTYRATE DEHYDROGENASE-LIKE 1, MITOCHONDRIAL-RELATED"/>
    <property type="match status" value="1"/>
</dbReference>
<evidence type="ECO:0000259" key="6">
    <source>
        <dbReference type="Pfam" id="PF14833"/>
    </source>
</evidence>
<dbReference type="PANTHER" id="PTHR43060">
    <property type="entry name" value="3-HYDROXYISOBUTYRATE DEHYDROGENASE-LIKE 1, MITOCHONDRIAL-RELATED"/>
    <property type="match status" value="1"/>
</dbReference>
<dbReference type="Proteomes" id="UP001499954">
    <property type="component" value="Unassembled WGS sequence"/>
</dbReference>